<name>A0A921K6C5_9LACO</name>
<protein>
    <submittedName>
        <fullName evidence="3">Bacteriocin immunity protein</fullName>
    </submittedName>
</protein>
<dbReference type="Proteomes" id="UP000784793">
    <property type="component" value="Unassembled WGS sequence"/>
</dbReference>
<evidence type="ECO:0000256" key="2">
    <source>
        <dbReference type="SAM" id="MobiDB-lite"/>
    </source>
</evidence>
<dbReference type="EMBL" id="DYXB01000159">
    <property type="protein sequence ID" value="HJF11079.1"/>
    <property type="molecule type" value="Genomic_DNA"/>
</dbReference>
<organism evidence="3 4">
    <name type="scientific">Lactobacillus crispatus</name>
    <dbReference type="NCBI Taxonomy" id="47770"/>
    <lineage>
        <taxon>Bacteria</taxon>
        <taxon>Bacillati</taxon>
        <taxon>Bacillota</taxon>
        <taxon>Bacilli</taxon>
        <taxon>Lactobacillales</taxon>
        <taxon>Lactobacillaceae</taxon>
        <taxon>Lactobacillus</taxon>
    </lineage>
</organism>
<reference evidence="3" key="1">
    <citation type="journal article" date="2021" name="PeerJ">
        <title>Extensive microbial diversity within the chicken gut microbiome revealed by metagenomics and culture.</title>
        <authorList>
            <person name="Gilroy R."/>
            <person name="Ravi A."/>
            <person name="Getino M."/>
            <person name="Pursley I."/>
            <person name="Horton D.L."/>
            <person name="Alikhan N.F."/>
            <person name="Baker D."/>
            <person name="Gharbi K."/>
            <person name="Hall N."/>
            <person name="Watson M."/>
            <person name="Adriaenssens E.M."/>
            <person name="Foster-Nyarko E."/>
            <person name="Jarju S."/>
            <person name="Secka A."/>
            <person name="Antonio M."/>
            <person name="Oren A."/>
            <person name="Chaudhuri R.R."/>
            <person name="La Ragione R."/>
            <person name="Hildebrand F."/>
            <person name="Pallen M.J."/>
        </authorList>
    </citation>
    <scope>NUCLEOTIDE SEQUENCE</scope>
    <source>
        <strain evidence="3">CHK194-22301</strain>
    </source>
</reference>
<dbReference type="Pfam" id="PF08951">
    <property type="entry name" value="EntA_Immun"/>
    <property type="match status" value="1"/>
</dbReference>
<dbReference type="AlphaFoldDB" id="A0A921K6C5"/>
<gene>
    <name evidence="3" type="ORF">K8V23_09965</name>
</gene>
<evidence type="ECO:0000313" key="3">
    <source>
        <dbReference type="EMBL" id="HJF11079.1"/>
    </source>
</evidence>
<dbReference type="Gene3D" id="1.20.1440.50">
    <property type="entry name" value="Ta0600-like"/>
    <property type="match status" value="1"/>
</dbReference>
<feature type="region of interest" description="Disordered" evidence="2">
    <location>
        <begin position="78"/>
        <end position="99"/>
    </location>
</feature>
<dbReference type="InterPro" id="IPR015046">
    <property type="entry name" value="LciA_Immunity-like"/>
</dbReference>
<sequence>MHELKAQLVKVKQKVADDSAAVALINHALSNLEQGVNLDKVIFDLKRDLNNYALSHNFKLPQPLTELQLKLDENPNKWRDAGLTGSMSSTKKSISNLTT</sequence>
<feature type="compositionally biased region" description="Polar residues" evidence="2">
    <location>
        <begin position="85"/>
        <end position="99"/>
    </location>
</feature>
<evidence type="ECO:0000256" key="1">
    <source>
        <dbReference type="ARBA" id="ARBA00023025"/>
    </source>
</evidence>
<accession>A0A921K6C5</accession>
<dbReference type="SUPFAM" id="SSF109797">
    <property type="entry name" value="Bacteriocin immunity protein-like"/>
    <property type="match status" value="1"/>
</dbReference>
<proteinExistence type="predicted"/>
<comment type="caution">
    <text evidence="3">The sequence shown here is derived from an EMBL/GenBank/DDBJ whole genome shotgun (WGS) entry which is preliminary data.</text>
</comment>
<dbReference type="GO" id="GO:0030153">
    <property type="term" value="P:bacteriocin immunity"/>
    <property type="evidence" value="ECO:0007669"/>
    <property type="project" value="UniProtKB-KW"/>
</dbReference>
<evidence type="ECO:0000313" key="4">
    <source>
        <dbReference type="Proteomes" id="UP000784793"/>
    </source>
</evidence>
<reference evidence="3" key="2">
    <citation type="submission" date="2021-09" db="EMBL/GenBank/DDBJ databases">
        <authorList>
            <person name="Gilroy R."/>
        </authorList>
    </citation>
    <scope>NUCLEOTIDE SEQUENCE</scope>
    <source>
        <strain evidence="3">CHK194-22301</strain>
    </source>
</reference>
<keyword evidence="1" id="KW-0079">Bacteriocin immunity</keyword>
<dbReference type="InterPro" id="IPR023130">
    <property type="entry name" value="Ta0600-like_sf"/>
</dbReference>